<gene>
    <name evidence="8" type="primary">LOC107221740</name>
</gene>
<dbReference type="FunFam" id="3.40.309.10:FF:000003">
    <property type="entry name" value="Aldehyde dehydrogenase"/>
    <property type="match status" value="1"/>
</dbReference>
<dbReference type="RefSeq" id="XP_015516336.1">
    <property type="nucleotide sequence ID" value="XM_015660850.2"/>
</dbReference>
<dbReference type="InParanoid" id="A0A6J0BNQ9"/>
<evidence type="ECO:0000256" key="5">
    <source>
        <dbReference type="RuleBase" id="RU003345"/>
    </source>
</evidence>
<dbReference type="KEGG" id="nlo:107221740"/>
<dbReference type="GO" id="GO:0004029">
    <property type="term" value="F:aldehyde dehydrogenase (NAD+) activity"/>
    <property type="evidence" value="ECO:0007669"/>
    <property type="project" value="TreeGrafter"/>
</dbReference>
<dbReference type="PANTHER" id="PTHR43570:SF16">
    <property type="entry name" value="ALDEHYDE DEHYDROGENASE TYPE III, ISOFORM Q"/>
    <property type="match status" value="1"/>
</dbReference>
<evidence type="ECO:0000256" key="4">
    <source>
        <dbReference type="PROSITE-ProRule" id="PRU10007"/>
    </source>
</evidence>
<dbReference type="InterPro" id="IPR029510">
    <property type="entry name" value="Ald_DH_CS_GLU"/>
</dbReference>
<feature type="active site" evidence="4">
    <location>
        <position position="294"/>
    </location>
</feature>
<reference evidence="8" key="1">
    <citation type="submission" date="2025-08" db="UniProtKB">
        <authorList>
            <consortium name="RefSeq"/>
        </authorList>
    </citation>
    <scope>IDENTIFICATION</scope>
    <source>
        <tissue evidence="8">Thorax and Abdomen</tissue>
    </source>
</reference>
<comment type="similarity">
    <text evidence="1 5">Belongs to the aldehyde dehydrogenase family.</text>
</comment>
<dbReference type="InterPro" id="IPR016163">
    <property type="entry name" value="Ald_DH_C"/>
</dbReference>
<dbReference type="CTD" id="45398"/>
<accession>A0A6J0BNQ9</accession>
<organism evidence="8">
    <name type="scientific">Neodiprion lecontei</name>
    <name type="common">Redheaded pine sawfly</name>
    <dbReference type="NCBI Taxonomy" id="441921"/>
    <lineage>
        <taxon>Eukaryota</taxon>
        <taxon>Metazoa</taxon>
        <taxon>Ecdysozoa</taxon>
        <taxon>Arthropoda</taxon>
        <taxon>Hexapoda</taxon>
        <taxon>Insecta</taxon>
        <taxon>Pterygota</taxon>
        <taxon>Neoptera</taxon>
        <taxon>Endopterygota</taxon>
        <taxon>Hymenoptera</taxon>
        <taxon>Tenthredinoidea</taxon>
        <taxon>Diprionidae</taxon>
        <taxon>Diprioninae</taxon>
        <taxon>Neodiprion</taxon>
    </lineage>
</organism>
<dbReference type="Proteomes" id="UP000829291">
    <property type="component" value="Chromosome 1"/>
</dbReference>
<proteinExistence type="inferred from homology"/>
<sequence length="584" mass="63708">MEAGILRNSSRGDYSTVVDLAGAVPTDLRAVPNYRIDFSSCESPDSEHESARNVDGSKVNLLQPTDIVLQVGETSEANGTAQPTMSSYADIVQRSRDAFLSGKTRPLKWRIQQLKAFIKMIDENIADIHAALTTDLRRCKYENVVLDLDFAKNEAILLLDNLAEWSAPEKPPKGIVNILDSVKIYKDPYGVVLIIGPWNYPFQLSVVPMIAAMAAGNCVILKPSEVSSATSKIMAELIPKYLDNECCHVILGGVPETTELLKQRFDYIFYTGSTMVGKIVRDAANKYLTPVTLELGGKSPVYIDSTADIGITTRRLLWGKCINSGQTCVAPDYVLCTHEVQEALINEAKKVLKEWYGDNPKDSPDLTRMISDRHFQRLAGFLSGNGKVAVGGEIDSAEKFIAPTILVDVKPTDPIMNDEIFGPILPIVSIANAYEAIKFINSREKALALYIFSKNEADVSLILENTSSGGVCVNETVLHLAVDTLPFGGVGASGMGSYHGKYSFDTFVHKKGALIKSFNGLGEAIASCRYPPYTDGKLKLLGMLTAKRNIPGFKYLPHAVMFGLGILVTIGFKAALKSFGSNEE</sequence>
<dbReference type="FunFam" id="3.40.605.10:FF:000004">
    <property type="entry name" value="Aldehyde dehydrogenase"/>
    <property type="match status" value="1"/>
</dbReference>
<name>A0A6J0BNQ9_NEOLC</name>
<feature type="domain" description="Aldehyde dehydrogenase" evidence="6">
    <location>
        <begin position="85"/>
        <end position="511"/>
    </location>
</feature>
<dbReference type="GO" id="GO:0006081">
    <property type="term" value="P:aldehyde metabolic process"/>
    <property type="evidence" value="ECO:0007669"/>
    <property type="project" value="InterPro"/>
</dbReference>
<keyword evidence="7" id="KW-1185">Reference proteome</keyword>
<dbReference type="Pfam" id="PF00171">
    <property type="entry name" value="Aldedh"/>
    <property type="match status" value="1"/>
</dbReference>
<dbReference type="AlphaFoldDB" id="A0A6J0BNQ9"/>
<dbReference type="InterPro" id="IPR015590">
    <property type="entry name" value="Aldehyde_DH_dom"/>
</dbReference>
<keyword evidence="2 5" id="KW-0560">Oxidoreductase</keyword>
<evidence type="ECO:0000256" key="2">
    <source>
        <dbReference type="ARBA" id="ARBA00023002"/>
    </source>
</evidence>
<evidence type="ECO:0000256" key="1">
    <source>
        <dbReference type="ARBA" id="ARBA00009986"/>
    </source>
</evidence>
<keyword evidence="3" id="KW-0520">NAD</keyword>
<dbReference type="OrthoDB" id="440325at2759"/>
<evidence type="ECO:0000256" key="3">
    <source>
        <dbReference type="ARBA" id="ARBA00023027"/>
    </source>
</evidence>
<dbReference type="PROSITE" id="PS00687">
    <property type="entry name" value="ALDEHYDE_DEHYDR_GLU"/>
    <property type="match status" value="1"/>
</dbReference>
<dbReference type="InterPro" id="IPR012394">
    <property type="entry name" value="Aldehyde_DH_NAD(P)"/>
</dbReference>
<protein>
    <submittedName>
        <fullName evidence="8">Aldehyde dehydrogenase, dimeric NADP-preferring isoform X1</fullName>
    </submittedName>
</protein>
<evidence type="ECO:0000313" key="8">
    <source>
        <dbReference type="RefSeq" id="XP_015516336.1"/>
    </source>
</evidence>
<evidence type="ECO:0000259" key="6">
    <source>
        <dbReference type="Pfam" id="PF00171"/>
    </source>
</evidence>
<dbReference type="GeneID" id="107221740"/>
<dbReference type="SUPFAM" id="SSF53720">
    <property type="entry name" value="ALDH-like"/>
    <property type="match status" value="1"/>
</dbReference>
<dbReference type="InterPro" id="IPR016161">
    <property type="entry name" value="Ald_DH/histidinol_DH"/>
</dbReference>
<evidence type="ECO:0000313" key="7">
    <source>
        <dbReference type="Proteomes" id="UP000829291"/>
    </source>
</evidence>
<dbReference type="InterPro" id="IPR016162">
    <property type="entry name" value="Ald_DH_N"/>
</dbReference>
<dbReference type="GO" id="GO:0005737">
    <property type="term" value="C:cytoplasm"/>
    <property type="evidence" value="ECO:0007669"/>
    <property type="project" value="TreeGrafter"/>
</dbReference>
<dbReference type="PANTHER" id="PTHR43570">
    <property type="entry name" value="ALDEHYDE DEHYDROGENASE"/>
    <property type="match status" value="1"/>
</dbReference>
<dbReference type="Gene3D" id="3.40.309.10">
    <property type="entry name" value="Aldehyde Dehydrogenase, Chain A, domain 2"/>
    <property type="match status" value="1"/>
</dbReference>
<dbReference type="FunCoup" id="A0A6J0BNQ9">
    <property type="interactions" value="496"/>
</dbReference>
<dbReference type="CDD" id="cd07132">
    <property type="entry name" value="ALDH_F3AB"/>
    <property type="match status" value="1"/>
</dbReference>
<dbReference type="Gene3D" id="3.40.605.10">
    <property type="entry name" value="Aldehyde Dehydrogenase, Chain A, domain 1"/>
    <property type="match status" value="1"/>
</dbReference>